<sequence length="124" mass="13152">MAEVMPSEEDWRSEEESVELSEEELDEFVLLSVPVSLLELDELDDAEPELLPLAVVSASACTLPISANIPAAAGSVTAAAAAAVRRAPPRMPATAPRSLVAMTVPLRSDVLSRPTVGERSERSL</sequence>
<dbReference type="Proteomes" id="UP000603227">
    <property type="component" value="Unassembled WGS sequence"/>
</dbReference>
<name>A0A919GNP5_9ACTN</name>
<evidence type="ECO:0000313" key="1">
    <source>
        <dbReference type="EMBL" id="GHH87030.1"/>
    </source>
</evidence>
<reference evidence="1" key="2">
    <citation type="submission" date="2020-09" db="EMBL/GenBank/DDBJ databases">
        <authorList>
            <person name="Sun Q."/>
            <person name="Zhou Y."/>
        </authorList>
    </citation>
    <scope>NUCLEOTIDE SEQUENCE</scope>
    <source>
        <strain evidence="1">CGMCC 4.7403</strain>
    </source>
</reference>
<protein>
    <submittedName>
        <fullName evidence="1">Uncharacterized protein</fullName>
    </submittedName>
</protein>
<comment type="caution">
    <text evidence="1">The sequence shown here is derived from an EMBL/GenBank/DDBJ whole genome shotgun (WGS) entry which is preliminary data.</text>
</comment>
<dbReference type="EMBL" id="BNAT01000007">
    <property type="protein sequence ID" value="GHH87030.1"/>
    <property type="molecule type" value="Genomic_DNA"/>
</dbReference>
<proteinExistence type="predicted"/>
<keyword evidence="2" id="KW-1185">Reference proteome</keyword>
<gene>
    <name evidence="1" type="ORF">GCM10017771_26560</name>
</gene>
<accession>A0A919GNP5</accession>
<reference evidence="1" key="1">
    <citation type="journal article" date="2014" name="Int. J. Syst. Evol. Microbiol.">
        <title>Complete genome sequence of Corynebacterium casei LMG S-19264T (=DSM 44701T), isolated from a smear-ripened cheese.</title>
        <authorList>
            <consortium name="US DOE Joint Genome Institute (JGI-PGF)"/>
            <person name="Walter F."/>
            <person name="Albersmeier A."/>
            <person name="Kalinowski J."/>
            <person name="Ruckert C."/>
        </authorList>
    </citation>
    <scope>NUCLEOTIDE SEQUENCE</scope>
    <source>
        <strain evidence="1">CGMCC 4.7403</strain>
    </source>
</reference>
<evidence type="ECO:0000313" key="2">
    <source>
        <dbReference type="Proteomes" id="UP000603227"/>
    </source>
</evidence>
<organism evidence="1 2">
    <name type="scientific">Streptomyces capitiformicae</name>
    <dbReference type="NCBI Taxonomy" id="2014920"/>
    <lineage>
        <taxon>Bacteria</taxon>
        <taxon>Bacillati</taxon>
        <taxon>Actinomycetota</taxon>
        <taxon>Actinomycetes</taxon>
        <taxon>Kitasatosporales</taxon>
        <taxon>Streptomycetaceae</taxon>
        <taxon>Streptomyces</taxon>
    </lineage>
</organism>
<dbReference type="RefSeq" id="WP_229913770.1">
    <property type="nucleotide sequence ID" value="NZ_BNAT01000007.1"/>
</dbReference>
<dbReference type="AlphaFoldDB" id="A0A919GNP5"/>